<evidence type="ECO:0000256" key="1">
    <source>
        <dbReference type="SAM" id="MobiDB-lite"/>
    </source>
</evidence>
<dbReference type="RefSeq" id="WP_094369114.1">
    <property type="nucleotide sequence ID" value="NZ_NOJY02000063.1"/>
</dbReference>
<proteinExistence type="predicted"/>
<sequence>MKKKLLEKDGFYLALFACICLVAVGGVWFTNNNVNKLASNNGLTNDEDEIHLIDKNKDKDSVVPATTDSDKNLEKAKSDRDKKETNAQNDIDNNSKLSFIGSKVIREYSEKEPSYSKTLDVWEIHKGIDVSAKKGAEVKSILNGTVSEVFEDDEYGTSVKVISEDKTVVVYSGLDENIKVVKNDKIKEGQCIGLVGNTTKVESEDGSHVHVEAYKDEKSINPMDLLK</sequence>
<gene>
    <name evidence="4" type="ORF">CHL78_017680</name>
</gene>
<dbReference type="SUPFAM" id="SSF51261">
    <property type="entry name" value="Duplicated hybrid motif"/>
    <property type="match status" value="1"/>
</dbReference>
<dbReference type="InterPro" id="IPR011055">
    <property type="entry name" value="Dup_hybrid_motif"/>
</dbReference>
<dbReference type="AlphaFoldDB" id="A0A371IYK4"/>
<reference evidence="4 5" key="1">
    <citation type="journal article" date="2017" name="Genome Announc.">
        <title>Draft Genome Sequence of Romboutsia weinsteinii sp. nov. Strain CCRI-19649(T) Isolated from Surface Water.</title>
        <authorList>
            <person name="Maheux A.F."/>
            <person name="Boudreau D.K."/>
            <person name="Berube E."/>
            <person name="Boissinot M."/>
            <person name="Cantin P."/>
            <person name="Raymond F."/>
            <person name="Corbeil J."/>
            <person name="Omar R.F."/>
            <person name="Bergeron M.G."/>
        </authorList>
    </citation>
    <scope>NUCLEOTIDE SEQUENCE [LARGE SCALE GENOMIC DNA]</scope>
    <source>
        <strain evidence="4 5">CCRI-19649</strain>
    </source>
</reference>
<dbReference type="GO" id="GO:0004222">
    <property type="term" value="F:metalloendopeptidase activity"/>
    <property type="evidence" value="ECO:0007669"/>
    <property type="project" value="TreeGrafter"/>
</dbReference>
<keyword evidence="2" id="KW-0812">Transmembrane</keyword>
<feature type="domain" description="M23ase beta-sheet core" evidence="3">
    <location>
        <begin position="124"/>
        <end position="222"/>
    </location>
</feature>
<comment type="caution">
    <text evidence="4">The sequence shown here is derived from an EMBL/GenBank/DDBJ whole genome shotgun (WGS) entry which is preliminary data.</text>
</comment>
<dbReference type="Gene3D" id="2.70.70.10">
    <property type="entry name" value="Glucose Permease (Domain IIA)"/>
    <property type="match status" value="1"/>
</dbReference>
<dbReference type="OrthoDB" id="9801106at2"/>
<dbReference type="PANTHER" id="PTHR21666:SF291">
    <property type="entry name" value="STAGE II SPORULATION PROTEIN Q"/>
    <property type="match status" value="1"/>
</dbReference>
<organism evidence="4 5">
    <name type="scientific">Romboutsia weinsteinii</name>
    <dbReference type="NCBI Taxonomy" id="2020949"/>
    <lineage>
        <taxon>Bacteria</taxon>
        <taxon>Bacillati</taxon>
        <taxon>Bacillota</taxon>
        <taxon>Clostridia</taxon>
        <taxon>Peptostreptococcales</taxon>
        <taxon>Peptostreptococcaceae</taxon>
        <taxon>Romboutsia</taxon>
    </lineage>
</organism>
<protein>
    <submittedName>
        <fullName evidence="4">M23 family peptidase</fullName>
    </submittedName>
</protein>
<feature type="region of interest" description="Disordered" evidence="1">
    <location>
        <begin position="60"/>
        <end position="90"/>
    </location>
</feature>
<dbReference type="EMBL" id="NOJY02000063">
    <property type="protein sequence ID" value="RDY25550.1"/>
    <property type="molecule type" value="Genomic_DNA"/>
</dbReference>
<keyword evidence="5" id="KW-1185">Reference proteome</keyword>
<accession>A0A371IYK4</accession>
<keyword evidence="2" id="KW-0472">Membrane</keyword>
<evidence type="ECO:0000313" key="4">
    <source>
        <dbReference type="EMBL" id="RDY25550.1"/>
    </source>
</evidence>
<evidence type="ECO:0000313" key="5">
    <source>
        <dbReference type="Proteomes" id="UP000215694"/>
    </source>
</evidence>
<dbReference type="InterPro" id="IPR050570">
    <property type="entry name" value="Cell_wall_metabolism_enzyme"/>
</dbReference>
<keyword evidence="2" id="KW-1133">Transmembrane helix</keyword>
<evidence type="ECO:0000256" key="2">
    <source>
        <dbReference type="SAM" id="Phobius"/>
    </source>
</evidence>
<dbReference type="CDD" id="cd12797">
    <property type="entry name" value="M23_peptidase"/>
    <property type="match status" value="1"/>
</dbReference>
<name>A0A371IYK4_9FIRM</name>
<dbReference type="Proteomes" id="UP000215694">
    <property type="component" value="Unassembled WGS sequence"/>
</dbReference>
<dbReference type="PANTHER" id="PTHR21666">
    <property type="entry name" value="PEPTIDASE-RELATED"/>
    <property type="match status" value="1"/>
</dbReference>
<evidence type="ECO:0000259" key="3">
    <source>
        <dbReference type="Pfam" id="PF01551"/>
    </source>
</evidence>
<feature type="transmembrane region" description="Helical" evidence="2">
    <location>
        <begin position="12"/>
        <end position="30"/>
    </location>
</feature>
<dbReference type="Pfam" id="PF01551">
    <property type="entry name" value="Peptidase_M23"/>
    <property type="match status" value="1"/>
</dbReference>
<feature type="compositionally biased region" description="Basic and acidic residues" evidence="1">
    <location>
        <begin position="68"/>
        <end position="85"/>
    </location>
</feature>
<dbReference type="InterPro" id="IPR016047">
    <property type="entry name" value="M23ase_b-sheet_dom"/>
</dbReference>